<dbReference type="Pfam" id="PF06240">
    <property type="entry name" value="COXG"/>
    <property type="match status" value="1"/>
</dbReference>
<feature type="transmembrane region" description="Helical" evidence="1">
    <location>
        <begin position="199"/>
        <end position="221"/>
    </location>
</feature>
<sequence>MKMSGEQRIAATRQQVWEALNDPEVLRRCIPGCQSLSKESDTRMVATVEIKIGPIGARFNGAVELADIQAPESYTLIIEGQGGTVGSVKSIAKVRLSDDAGGTLLSYDVDAQVAGRLAQLGGPIMDATAKQLAARFFGGFAKVFAPAKDAAPAAGVAAGVPAAANAGAAPSRGLPIAWLLAIVVAALVGYLVGSGDSTQHHWVGLSIGLLLLIVGAAGFAWGRHAAAPVVTLDARTLARLLREDGP</sequence>
<evidence type="ECO:0000256" key="1">
    <source>
        <dbReference type="SAM" id="Phobius"/>
    </source>
</evidence>
<name>A0A318E8R2_9GAMM</name>
<proteinExistence type="predicted"/>
<comment type="caution">
    <text evidence="2">The sequence shown here is derived from an EMBL/GenBank/DDBJ whole genome shotgun (WGS) entry which is preliminary data.</text>
</comment>
<dbReference type="CDD" id="cd05018">
    <property type="entry name" value="CoxG"/>
    <property type="match status" value="1"/>
</dbReference>
<keyword evidence="1" id="KW-0812">Transmembrane</keyword>
<dbReference type="RefSeq" id="WP_110265103.1">
    <property type="nucleotide sequence ID" value="NZ_CAKZQT010000022.1"/>
</dbReference>
<accession>A0A318E8R2</accession>
<keyword evidence="1" id="KW-0472">Membrane</keyword>
<dbReference type="OrthoDB" id="6177861at2"/>
<gene>
    <name evidence="2" type="ORF">C8D93_10456</name>
</gene>
<evidence type="ECO:0000313" key="2">
    <source>
        <dbReference type="EMBL" id="PXV68361.1"/>
    </source>
</evidence>
<dbReference type="PANTHER" id="PTHR38588">
    <property type="entry name" value="BLL0334 PROTEIN"/>
    <property type="match status" value="1"/>
</dbReference>
<keyword evidence="1" id="KW-1133">Transmembrane helix</keyword>
<dbReference type="Proteomes" id="UP000248330">
    <property type="component" value="Unassembled WGS sequence"/>
</dbReference>
<evidence type="ECO:0000313" key="3">
    <source>
        <dbReference type="Proteomes" id="UP000248330"/>
    </source>
</evidence>
<dbReference type="SUPFAM" id="SSF55961">
    <property type="entry name" value="Bet v1-like"/>
    <property type="match status" value="1"/>
</dbReference>
<feature type="transmembrane region" description="Helical" evidence="1">
    <location>
        <begin position="176"/>
        <end position="193"/>
    </location>
</feature>
<dbReference type="PANTHER" id="PTHR38588:SF1">
    <property type="entry name" value="BLL0334 PROTEIN"/>
    <property type="match status" value="1"/>
</dbReference>
<protein>
    <submittedName>
        <fullName evidence="2">Carbon monoxide dehydrogenase subunit G</fullName>
    </submittedName>
</protein>
<dbReference type="AlphaFoldDB" id="A0A318E8R2"/>
<dbReference type="EMBL" id="QICN01000004">
    <property type="protein sequence ID" value="PXV68361.1"/>
    <property type="molecule type" value="Genomic_DNA"/>
</dbReference>
<reference evidence="2 3" key="1">
    <citation type="submission" date="2018-04" db="EMBL/GenBank/DDBJ databases">
        <title>Genomic Encyclopedia of Type Strains, Phase IV (KMG-IV): sequencing the most valuable type-strain genomes for metagenomic binning, comparative biology and taxonomic classification.</title>
        <authorList>
            <person name="Goeker M."/>
        </authorList>
    </citation>
    <scope>NUCLEOTIDE SEQUENCE [LARGE SCALE GENOMIC DNA]</scope>
    <source>
        <strain evidence="2 3">DSM 104150</strain>
    </source>
</reference>
<keyword evidence="3" id="KW-1185">Reference proteome</keyword>
<dbReference type="Gene3D" id="3.30.530.20">
    <property type="match status" value="1"/>
</dbReference>
<organism evidence="2 3">
    <name type="scientific">Sinimarinibacterium flocculans</name>
    <dbReference type="NCBI Taxonomy" id="985250"/>
    <lineage>
        <taxon>Bacteria</taxon>
        <taxon>Pseudomonadati</taxon>
        <taxon>Pseudomonadota</taxon>
        <taxon>Gammaproteobacteria</taxon>
        <taxon>Nevskiales</taxon>
        <taxon>Nevskiaceae</taxon>
        <taxon>Sinimarinibacterium</taxon>
    </lineage>
</organism>
<dbReference type="InterPro" id="IPR010419">
    <property type="entry name" value="CO_DH_gsu"/>
</dbReference>
<dbReference type="InterPro" id="IPR023393">
    <property type="entry name" value="START-like_dom_sf"/>
</dbReference>